<dbReference type="KEGG" id="tdu:QJT80_02565"/>
<organism evidence="1">
    <name type="scientific">Candidatus Thiocaldithrix dubininis</name>
    <dbReference type="NCBI Taxonomy" id="3080823"/>
    <lineage>
        <taxon>Bacteria</taxon>
        <taxon>Pseudomonadati</taxon>
        <taxon>Pseudomonadota</taxon>
        <taxon>Gammaproteobacteria</taxon>
        <taxon>Thiotrichales</taxon>
        <taxon>Thiotrichaceae</taxon>
        <taxon>Candidatus Thiocaldithrix</taxon>
    </lineage>
</organism>
<dbReference type="EMBL" id="CP124755">
    <property type="protein sequence ID" value="WGZ91364.1"/>
    <property type="molecule type" value="Genomic_DNA"/>
</dbReference>
<proteinExistence type="predicted"/>
<protein>
    <submittedName>
        <fullName evidence="1">Uncharacterized protein</fullName>
    </submittedName>
</protein>
<reference evidence="1" key="2">
    <citation type="submission" date="2023-04" db="EMBL/GenBank/DDBJ databases">
        <authorList>
            <person name="Beletskiy A.V."/>
            <person name="Mardanov A.V."/>
            <person name="Ravin N.V."/>
        </authorList>
    </citation>
    <scope>NUCLEOTIDE SEQUENCE</scope>
    <source>
        <strain evidence="1">GKL-01</strain>
    </source>
</reference>
<evidence type="ECO:0000313" key="1">
    <source>
        <dbReference type="EMBL" id="WGZ91364.1"/>
    </source>
</evidence>
<name>A0AA95KF09_9GAMM</name>
<dbReference type="AlphaFoldDB" id="A0AA95KF09"/>
<accession>A0AA95KF09</accession>
<gene>
    <name evidence="1" type="ORF">QJT80_02565</name>
</gene>
<sequence length="192" mass="21115">MNTIFIKTDKGRTEVDLKAGGLSAIERRVLIYIDGKRTIEELRALPKIDDIQGVIQNLLQQGYIAANQAINTSVLQTPKPTTTTSLLGGGLFGSKAETNPMPSATPTSTTKFRPLLSETDVSKLPMAKNFMANTLRHFVGAFAVSGLTDRIQQANTHGDLRVLFDEWSETISSTRQGRAESEKLRKQLLEII</sequence>
<reference evidence="1" key="1">
    <citation type="journal article" date="2023" name="Int. J. Mol. Sci.">
        <title>Metagenomics Revealed a New Genus 'Candidatus Thiocaldithrix dubininis' gen. nov., sp. nov. and a New Species 'Candidatus Thiothrix putei' sp. nov. in the Family Thiotrichaceae, Some Members of Which Have Traits of Both Na+- and H+-Motive Energetics.</title>
        <authorList>
            <person name="Ravin N.V."/>
            <person name="Muntyan M.S."/>
            <person name="Smolyakov D.D."/>
            <person name="Rudenko T.S."/>
            <person name="Beletsky A.V."/>
            <person name="Mardanov A.V."/>
            <person name="Grabovich M.Y."/>
        </authorList>
    </citation>
    <scope>NUCLEOTIDE SEQUENCE</scope>
    <source>
        <strain evidence="1">GKL-01</strain>
    </source>
</reference>
<dbReference type="Proteomes" id="UP001300672">
    <property type="component" value="Chromosome"/>
</dbReference>